<sequence length="426" mass="49434">MSSDSGNSSNDEQEDEVYADNENKTIFQFNNVVLGSSFLMYDYYSLYLNKKPCMTSNQTGDKWISEILFGHPVRFHNIFRMSQIIFNDLVCLLEEKHGIYGSRRTNIKEVLAITLFILGQNESIRSTSERFQHSTETISRYFCVGLEALSGLSLKIISPKDKKFQNIPVQIRRDMRYMPYFRDCIGAIDGTHVDARIPVEDQIPFIGRHHKTTQNVMATCDFDMCFTFVSAGWKGSAHDARIFKHAVTNPKFNFPKPPTGKYYLVDAAYPLKKGYLKPYPDTRYHLADFARGSQPIRGYREVFNKRHSSLRSIIERTFGVWKKKWRILHDMPNYPLKKQCQIVIGTMALHNFIRRHNSRVDPDFDEYEKDENFDISDCSLDRVPESGEENVCVEEQTDGEGVSEMKKVRDNIANQLYNFSRCADEI</sequence>
<dbReference type="EMBL" id="JAGYWB010000018">
    <property type="protein sequence ID" value="KAI0491922.1"/>
    <property type="molecule type" value="Genomic_DNA"/>
</dbReference>
<dbReference type="GO" id="GO:0005634">
    <property type="term" value="C:nucleus"/>
    <property type="evidence" value="ECO:0007669"/>
    <property type="project" value="UniProtKB-SubCell"/>
</dbReference>
<dbReference type="GO" id="GO:0046872">
    <property type="term" value="F:metal ion binding"/>
    <property type="evidence" value="ECO:0007669"/>
    <property type="project" value="UniProtKB-KW"/>
</dbReference>
<feature type="domain" description="DDE Tnp4" evidence="8">
    <location>
        <begin position="188"/>
        <end position="351"/>
    </location>
</feature>
<keyword evidence="4" id="KW-0540">Nuclease</keyword>
<reference evidence="10" key="1">
    <citation type="journal article" date="2022" name="Front. Genet.">
        <title>Chromosome-Scale Assembly of the Dendrobium nobile Genome Provides Insights Into the Molecular Mechanism of the Biosynthesis of the Medicinal Active Ingredient of Dendrobium.</title>
        <authorList>
            <person name="Xu Q."/>
            <person name="Niu S.-C."/>
            <person name="Li K.-L."/>
            <person name="Zheng P.-J."/>
            <person name="Zhang X.-J."/>
            <person name="Jia Y."/>
            <person name="Liu Y."/>
            <person name="Niu Y.-X."/>
            <person name="Yu L.-H."/>
            <person name="Chen D.-F."/>
            <person name="Zhang G.-Q."/>
        </authorList>
    </citation>
    <scope>NUCLEOTIDE SEQUENCE</scope>
    <source>
        <tissue evidence="10">Leaf</tissue>
    </source>
</reference>
<dbReference type="InterPro" id="IPR027806">
    <property type="entry name" value="HARBI1_dom"/>
</dbReference>
<dbReference type="Pfam" id="PF13359">
    <property type="entry name" value="DDE_Tnp_4"/>
    <property type="match status" value="1"/>
</dbReference>
<evidence type="ECO:0000313" key="11">
    <source>
        <dbReference type="Proteomes" id="UP000829196"/>
    </source>
</evidence>
<gene>
    <name evidence="10" type="ORF">KFK09_026184</name>
</gene>
<proteinExistence type="inferred from homology"/>
<evidence type="ECO:0000256" key="7">
    <source>
        <dbReference type="ARBA" id="ARBA00023242"/>
    </source>
</evidence>
<name>A0A8T3A7Z4_DENNO</name>
<protein>
    <recommendedName>
        <fullName evidence="12">Nuclease HARBI1</fullName>
    </recommendedName>
</protein>
<feature type="domain" description="DUF8040" evidence="9">
    <location>
        <begin position="55"/>
        <end position="149"/>
    </location>
</feature>
<dbReference type="GO" id="GO:0004518">
    <property type="term" value="F:nuclease activity"/>
    <property type="evidence" value="ECO:0007669"/>
    <property type="project" value="UniProtKB-KW"/>
</dbReference>
<dbReference type="OrthoDB" id="784298at2759"/>
<evidence type="ECO:0000256" key="2">
    <source>
        <dbReference type="ARBA" id="ARBA00004123"/>
    </source>
</evidence>
<comment type="subcellular location">
    <subcellularLocation>
        <location evidence="2">Nucleus</location>
    </subcellularLocation>
</comment>
<keyword evidence="5" id="KW-0479">Metal-binding</keyword>
<evidence type="ECO:0000313" key="10">
    <source>
        <dbReference type="EMBL" id="KAI0491922.1"/>
    </source>
</evidence>
<keyword evidence="7" id="KW-0539">Nucleus</keyword>
<evidence type="ECO:0000256" key="3">
    <source>
        <dbReference type="ARBA" id="ARBA00006958"/>
    </source>
</evidence>
<dbReference type="Pfam" id="PF26138">
    <property type="entry name" value="DUF8040"/>
    <property type="match status" value="1"/>
</dbReference>
<accession>A0A8T3A7Z4</accession>
<dbReference type="InterPro" id="IPR058353">
    <property type="entry name" value="DUF8040"/>
</dbReference>
<evidence type="ECO:0008006" key="12">
    <source>
        <dbReference type="Google" id="ProtNLM"/>
    </source>
</evidence>
<dbReference type="PANTHER" id="PTHR22930:SF221">
    <property type="entry name" value="NUCLEASE HARBI1"/>
    <property type="match status" value="1"/>
</dbReference>
<dbReference type="InterPro" id="IPR045249">
    <property type="entry name" value="HARBI1-like"/>
</dbReference>
<evidence type="ECO:0000256" key="1">
    <source>
        <dbReference type="ARBA" id="ARBA00001968"/>
    </source>
</evidence>
<dbReference type="AlphaFoldDB" id="A0A8T3A7Z4"/>
<keyword evidence="11" id="KW-1185">Reference proteome</keyword>
<evidence type="ECO:0000256" key="4">
    <source>
        <dbReference type="ARBA" id="ARBA00022722"/>
    </source>
</evidence>
<comment type="caution">
    <text evidence="10">The sequence shown here is derived from an EMBL/GenBank/DDBJ whole genome shotgun (WGS) entry which is preliminary data.</text>
</comment>
<evidence type="ECO:0000259" key="8">
    <source>
        <dbReference type="Pfam" id="PF13359"/>
    </source>
</evidence>
<evidence type="ECO:0000259" key="9">
    <source>
        <dbReference type="Pfam" id="PF26138"/>
    </source>
</evidence>
<dbReference type="SMR" id="A0A8T3A7Z4"/>
<comment type="cofactor">
    <cofactor evidence="1">
        <name>a divalent metal cation</name>
        <dbReference type="ChEBI" id="CHEBI:60240"/>
    </cofactor>
</comment>
<dbReference type="GO" id="GO:0016787">
    <property type="term" value="F:hydrolase activity"/>
    <property type="evidence" value="ECO:0007669"/>
    <property type="project" value="UniProtKB-KW"/>
</dbReference>
<evidence type="ECO:0000256" key="5">
    <source>
        <dbReference type="ARBA" id="ARBA00022723"/>
    </source>
</evidence>
<organism evidence="10 11">
    <name type="scientific">Dendrobium nobile</name>
    <name type="common">Orchid</name>
    <dbReference type="NCBI Taxonomy" id="94219"/>
    <lineage>
        <taxon>Eukaryota</taxon>
        <taxon>Viridiplantae</taxon>
        <taxon>Streptophyta</taxon>
        <taxon>Embryophyta</taxon>
        <taxon>Tracheophyta</taxon>
        <taxon>Spermatophyta</taxon>
        <taxon>Magnoliopsida</taxon>
        <taxon>Liliopsida</taxon>
        <taxon>Asparagales</taxon>
        <taxon>Orchidaceae</taxon>
        <taxon>Epidendroideae</taxon>
        <taxon>Malaxideae</taxon>
        <taxon>Dendrobiinae</taxon>
        <taxon>Dendrobium</taxon>
    </lineage>
</organism>
<keyword evidence="6" id="KW-0378">Hydrolase</keyword>
<dbReference type="Proteomes" id="UP000829196">
    <property type="component" value="Unassembled WGS sequence"/>
</dbReference>
<evidence type="ECO:0000256" key="6">
    <source>
        <dbReference type="ARBA" id="ARBA00022801"/>
    </source>
</evidence>
<dbReference type="PANTHER" id="PTHR22930">
    <property type="match status" value="1"/>
</dbReference>
<comment type="similarity">
    <text evidence="3">Belongs to the HARBI1 family.</text>
</comment>